<dbReference type="Proteomes" id="UP000716906">
    <property type="component" value="Unassembled WGS sequence"/>
</dbReference>
<dbReference type="Pfam" id="PF13780">
    <property type="entry name" value="DUF4176"/>
    <property type="match status" value="1"/>
</dbReference>
<protein>
    <submittedName>
        <fullName evidence="1">DUF4176 domain-containing protein</fullName>
    </submittedName>
</protein>
<dbReference type="EMBL" id="JACLYY010000012">
    <property type="protein sequence ID" value="MBM6738789.1"/>
    <property type="molecule type" value="Genomic_DNA"/>
</dbReference>
<evidence type="ECO:0000313" key="2">
    <source>
        <dbReference type="Proteomes" id="UP000716906"/>
    </source>
</evidence>
<comment type="caution">
    <text evidence="1">The sequence shown here is derived from an EMBL/GenBank/DDBJ whole genome shotgun (WGS) entry which is preliminary data.</text>
</comment>
<organism evidence="1 2">
    <name type="scientific">Faecalicatena fissicatena</name>
    <dbReference type="NCBI Taxonomy" id="290055"/>
    <lineage>
        <taxon>Bacteria</taxon>
        <taxon>Bacillati</taxon>
        <taxon>Bacillota</taxon>
        <taxon>Clostridia</taxon>
        <taxon>Lachnospirales</taxon>
        <taxon>Lachnospiraceae</taxon>
        <taxon>Faecalicatena</taxon>
    </lineage>
</organism>
<sequence>MKHYLPLGTAVRITGEIRTVIIIGYMPVSQKGVTDYVGTGYPAGMYGKRNLYCFNENEIEEVLEKGYCNEEEEGYLERLALLEQEAKKAGLLREE</sequence>
<proteinExistence type="predicted"/>
<dbReference type="InterPro" id="IPR025233">
    <property type="entry name" value="DUF4176"/>
</dbReference>
<name>A0ABS2EAV4_9FIRM</name>
<accession>A0ABS2EAV4</accession>
<dbReference type="RefSeq" id="WP_033124211.1">
    <property type="nucleotide sequence ID" value="NZ_JACLYY010000012.1"/>
</dbReference>
<keyword evidence="2" id="KW-1185">Reference proteome</keyword>
<evidence type="ECO:0000313" key="1">
    <source>
        <dbReference type="EMBL" id="MBM6738789.1"/>
    </source>
</evidence>
<gene>
    <name evidence="1" type="ORF">H7U36_11890</name>
</gene>
<reference evidence="1 2" key="1">
    <citation type="journal article" date="2021" name="Sci. Rep.">
        <title>The distribution of antibiotic resistance genes in chicken gut microbiota commensals.</title>
        <authorList>
            <person name="Juricova H."/>
            <person name="Matiasovicova J."/>
            <person name="Kubasova T."/>
            <person name="Cejkova D."/>
            <person name="Rychlik I."/>
        </authorList>
    </citation>
    <scope>NUCLEOTIDE SEQUENCE [LARGE SCALE GENOMIC DNA]</scope>
    <source>
        <strain evidence="1 2">An773</strain>
    </source>
</reference>